<keyword evidence="14 17" id="KW-0472">Membrane</keyword>
<keyword evidence="11" id="KW-1133">Transmembrane helix</keyword>
<organism evidence="26 27">
    <name type="scientific">Cyprinus carpio carpio</name>
    <dbReference type="NCBI Taxonomy" id="630221"/>
    <lineage>
        <taxon>Eukaryota</taxon>
        <taxon>Metazoa</taxon>
        <taxon>Chordata</taxon>
        <taxon>Craniata</taxon>
        <taxon>Vertebrata</taxon>
        <taxon>Euteleostomi</taxon>
        <taxon>Actinopterygii</taxon>
        <taxon>Neopterygii</taxon>
        <taxon>Teleostei</taxon>
        <taxon>Ostariophysi</taxon>
        <taxon>Cypriniformes</taxon>
        <taxon>Cyprinidae</taxon>
        <taxon>Cyprininae</taxon>
        <taxon>Cyprinus</taxon>
    </lineage>
</organism>
<dbReference type="GO" id="GO:0017124">
    <property type="term" value="F:SH3 domain binding"/>
    <property type="evidence" value="ECO:0007669"/>
    <property type="project" value="UniProtKB-KW"/>
</dbReference>
<evidence type="ECO:0000256" key="18">
    <source>
        <dbReference type="PIRSR" id="PIRSR000472-50"/>
    </source>
</evidence>
<evidence type="ECO:0000256" key="2">
    <source>
        <dbReference type="ARBA" id="ARBA00004447"/>
    </source>
</evidence>
<dbReference type="GO" id="GO:0032580">
    <property type="term" value="C:Golgi cisterna membrane"/>
    <property type="evidence" value="ECO:0007669"/>
    <property type="project" value="UniProtKB-SubCell"/>
</dbReference>
<dbReference type="FunFam" id="3.40.50.11350:FF:000001">
    <property type="entry name" value="Alpha-(1,6)-fucosyltransferase"/>
    <property type="match status" value="1"/>
</dbReference>
<dbReference type="GO" id="GO:0008424">
    <property type="term" value="F:glycoprotein 6-alpha-L-fucosyltransferase activity"/>
    <property type="evidence" value="ECO:0007669"/>
    <property type="project" value="UniProtKB-EC"/>
</dbReference>
<keyword evidence="15 20" id="KW-1015">Disulfide bond</keyword>
<evidence type="ECO:0000256" key="14">
    <source>
        <dbReference type="ARBA" id="ARBA00023136"/>
    </source>
</evidence>
<dbReference type="PIRSF" id="PIRSF000472">
    <property type="entry name" value="Alpha1_6FUT_euk"/>
    <property type="match status" value="1"/>
</dbReference>
<dbReference type="CDD" id="cd11300">
    <property type="entry name" value="Fut8_like"/>
    <property type="match status" value="1"/>
</dbReference>
<dbReference type="GO" id="GO:0006487">
    <property type="term" value="P:protein N-linked glycosylation"/>
    <property type="evidence" value="ECO:0007669"/>
    <property type="project" value="TreeGrafter"/>
</dbReference>
<evidence type="ECO:0000259" key="24">
    <source>
        <dbReference type="PROSITE" id="PS50002"/>
    </source>
</evidence>
<dbReference type="Pfam" id="PF14604">
    <property type="entry name" value="SH3_9"/>
    <property type="match status" value="1"/>
</dbReference>
<accession>A0A9J8CZC8</accession>
<dbReference type="InterPro" id="IPR045573">
    <property type="entry name" value="Fut8_N_cat"/>
</dbReference>
<comment type="function">
    <text evidence="1 17">Catalyzes the addition of fucose in alpha 1-6 linkage to the first GlcNAc residue, next to the peptide chains in N-glycans.</text>
</comment>
<keyword evidence="6 21" id="KW-0728">SH3 domain</keyword>
<dbReference type="GeneTree" id="ENSGT00530000063737"/>
<feature type="region of interest" description="Important for donor substrate binding" evidence="18 22">
    <location>
        <begin position="331"/>
        <end position="332"/>
    </location>
</feature>
<dbReference type="Gene3D" id="3.40.50.11350">
    <property type="match status" value="1"/>
</dbReference>
<feature type="disulfide bond" evidence="20">
    <location>
        <begin position="431"/>
        <end position="438"/>
    </location>
</feature>
<evidence type="ECO:0000259" key="25">
    <source>
        <dbReference type="PROSITE" id="PS51659"/>
    </source>
</evidence>
<dbReference type="InterPro" id="IPR027350">
    <property type="entry name" value="GT23_dom"/>
</dbReference>
<evidence type="ECO:0000256" key="23">
    <source>
        <dbReference type="SAM" id="Coils"/>
    </source>
</evidence>
<dbReference type="PANTHER" id="PTHR13132">
    <property type="entry name" value="ALPHA- 1,6 -FUCOSYLTRANSFERASE"/>
    <property type="match status" value="1"/>
</dbReference>
<keyword evidence="13" id="KW-0729">SH3-binding</keyword>
<dbReference type="SUPFAM" id="SSF50044">
    <property type="entry name" value="SH3-domain"/>
    <property type="match status" value="1"/>
</dbReference>
<evidence type="ECO:0000256" key="13">
    <source>
        <dbReference type="ARBA" id="ARBA00023036"/>
    </source>
</evidence>
<feature type="disulfide bond" evidence="20">
    <location>
        <begin position="205"/>
        <end position="267"/>
    </location>
</feature>
<keyword evidence="23" id="KW-0175">Coiled coil</keyword>
<protein>
    <recommendedName>
        <fullName evidence="5 17">Alpha-(1,6)-fucosyltransferase</fullName>
        <ecNumber evidence="4 17">2.4.1.68</ecNumber>
    </recommendedName>
</protein>
<evidence type="ECO:0000256" key="15">
    <source>
        <dbReference type="ARBA" id="ARBA00023157"/>
    </source>
</evidence>
<feature type="domain" description="GT23" evidence="25">
    <location>
        <begin position="207"/>
        <end position="459"/>
    </location>
</feature>
<comment type="pathway">
    <text evidence="3 17">Protein modification; protein glycosylation.</text>
</comment>
<feature type="coiled-coil region" evidence="23">
    <location>
        <begin position="43"/>
        <end position="104"/>
    </location>
</feature>
<dbReference type="PROSITE" id="PS51659">
    <property type="entry name" value="GT23"/>
    <property type="match status" value="1"/>
</dbReference>
<evidence type="ECO:0000313" key="27">
    <source>
        <dbReference type="Proteomes" id="UP001108240"/>
    </source>
</evidence>
<evidence type="ECO:0000256" key="16">
    <source>
        <dbReference type="ARBA" id="ARBA00093238"/>
    </source>
</evidence>
<keyword evidence="12 17" id="KW-0333">Golgi apparatus</keyword>
<evidence type="ECO:0000256" key="7">
    <source>
        <dbReference type="ARBA" id="ARBA00022676"/>
    </source>
</evidence>
<evidence type="ECO:0000256" key="20">
    <source>
        <dbReference type="PIRSR" id="PIRSR000472-52"/>
    </source>
</evidence>
<dbReference type="InterPro" id="IPR015827">
    <property type="entry name" value="Fut8"/>
</dbReference>
<keyword evidence="10" id="KW-0735">Signal-anchor</keyword>
<evidence type="ECO:0000256" key="4">
    <source>
        <dbReference type="ARBA" id="ARBA00012660"/>
    </source>
</evidence>
<reference evidence="26" key="1">
    <citation type="submission" date="2025-08" db="UniProtKB">
        <authorList>
            <consortium name="Ensembl"/>
        </authorList>
    </citation>
    <scope>IDENTIFICATION</scope>
</reference>
<evidence type="ECO:0000256" key="1">
    <source>
        <dbReference type="ARBA" id="ARBA00002882"/>
    </source>
</evidence>
<sequence length="546" mass="62611">MRPWTGSWRWIMLVLLAWGTLLFYIGGHLVRDSEHPERSSRELSKILAKLERLKQQNEDLRRMAETLRLPDGQTDGGPGAVGKLRNLEEQLIKAKEKINSYRSLPADGPGKDQEELRRKVENGVRELWYFVRSELKKLTLVETGALQKHVDTLLQDLGHQQRSIMSDLYHLSQADGAGDWREKEAKELSDLVQNRITYLQNPQDCSKARKLLCNINKGCGYGCQLHHVVYCFMIAYGTQRTLILESQNWRYATGGWETVFKPVSDTCTDRTGASTGHWSGEANDRDVQVIELPIVDSLHPRPPYLPLAIPEDLADRLQRLHGDPPVWVHVRRTDKVGTEAAFHPIEEYMVHVEDHYQSLAQRMHVDKKRVYLATDDPSLLQEAKSKYPDYEFISDNSISWSAGLHNRYTENSLRGVILDIHFLSRTNFLVCTFSSQVCRVAYEIMQTLHPDASSYFYSLDDIYYFGGQNAHNQIAIYPHQSRNSDDIPLEPGDLIGIAGNHWDGYSKGINRKTGRTGLYPSYKVKEKIETVKYPTYPEADKLLKKP</sequence>
<proteinExistence type="inferred from homology"/>
<evidence type="ECO:0000256" key="19">
    <source>
        <dbReference type="PIRSR" id="PIRSR000472-51"/>
    </source>
</evidence>
<comment type="subcellular location">
    <subcellularLocation>
        <location evidence="2">Golgi apparatus</location>
        <location evidence="2">Golgi stack membrane</location>
        <topology evidence="2">Single-pass type II membrane protein</topology>
    </subcellularLocation>
</comment>
<evidence type="ECO:0000256" key="6">
    <source>
        <dbReference type="ARBA" id="ARBA00022443"/>
    </source>
</evidence>
<evidence type="ECO:0000256" key="17">
    <source>
        <dbReference type="PIRNR" id="PIRNR000472"/>
    </source>
</evidence>
<keyword evidence="27" id="KW-1185">Reference proteome</keyword>
<dbReference type="Ensembl" id="ENSCCRT00000165728.1">
    <property type="protein sequence ID" value="ENSCCRP00000175582.1"/>
    <property type="gene ID" value="ENSCCRG00000034477.2"/>
</dbReference>
<comment type="similarity">
    <text evidence="17 22">Belongs to the glycosyltransferase 23 family.</text>
</comment>
<dbReference type="InterPro" id="IPR036028">
    <property type="entry name" value="SH3-like_dom_sf"/>
</dbReference>
<keyword evidence="8 17" id="KW-0808">Transferase</keyword>
<feature type="domain" description="SH3" evidence="24">
    <location>
        <begin position="468"/>
        <end position="529"/>
    </location>
</feature>
<keyword evidence="9" id="KW-0812">Transmembrane</keyword>
<evidence type="ECO:0000256" key="21">
    <source>
        <dbReference type="PROSITE-ProRule" id="PRU00192"/>
    </source>
</evidence>
<evidence type="ECO:0000256" key="22">
    <source>
        <dbReference type="PROSITE-ProRule" id="PRU00992"/>
    </source>
</evidence>
<dbReference type="Pfam" id="PF19745">
    <property type="entry name" value="FUT8_N_cat"/>
    <property type="match status" value="2"/>
</dbReference>
<evidence type="ECO:0000256" key="9">
    <source>
        <dbReference type="ARBA" id="ARBA00022692"/>
    </source>
</evidence>
<feature type="disulfide bond" evidence="20">
    <location>
        <begin position="219"/>
        <end position="223"/>
    </location>
</feature>
<evidence type="ECO:0000256" key="10">
    <source>
        <dbReference type="ARBA" id="ARBA00022968"/>
    </source>
</evidence>
<evidence type="ECO:0000256" key="12">
    <source>
        <dbReference type="ARBA" id="ARBA00023034"/>
    </source>
</evidence>
<dbReference type="CDD" id="cd11792">
    <property type="entry name" value="SH3_Fut8"/>
    <property type="match status" value="1"/>
</dbReference>
<dbReference type="PROSITE" id="PS50002">
    <property type="entry name" value="SH3"/>
    <property type="match status" value="1"/>
</dbReference>
<evidence type="ECO:0000256" key="5">
    <source>
        <dbReference type="ARBA" id="ARBA00018201"/>
    </source>
</evidence>
<name>A0A9J8CZC8_CYPCA</name>
<dbReference type="SMART" id="SM00326">
    <property type="entry name" value="SH3"/>
    <property type="match status" value="1"/>
</dbReference>
<dbReference type="FunFam" id="2.30.30.40:FF:000070">
    <property type="entry name" value="Alpha-(1,6)-fucosyltransferase"/>
    <property type="match status" value="1"/>
</dbReference>
<evidence type="ECO:0000313" key="26">
    <source>
        <dbReference type="Ensembl" id="ENSCCRP00000175582.1"/>
    </source>
</evidence>
<dbReference type="Proteomes" id="UP001108240">
    <property type="component" value="Unplaced"/>
</dbReference>
<keyword evidence="7 17" id="KW-0328">Glycosyltransferase</keyword>
<dbReference type="InterPro" id="IPR035653">
    <property type="entry name" value="Fut8_SH3"/>
</dbReference>
<dbReference type="InterPro" id="IPR001452">
    <property type="entry name" value="SH3_domain"/>
</dbReference>
<feature type="disulfide bond" evidence="20">
    <location>
        <begin position="213"/>
        <end position="231"/>
    </location>
</feature>
<feature type="short sequence motif" description="SH3-binding" evidence="19">
    <location>
        <begin position="300"/>
        <end position="306"/>
    </location>
</feature>
<dbReference type="Gene3D" id="2.30.30.40">
    <property type="entry name" value="SH3 Domains"/>
    <property type="match status" value="1"/>
</dbReference>
<dbReference type="FunFam" id="1.10.287.1060:FF:000003">
    <property type="entry name" value="Alpha-(1,6)-fucosyltransferase"/>
    <property type="match status" value="1"/>
</dbReference>
<dbReference type="EC" id="2.4.1.68" evidence="4 17"/>
<reference evidence="26" key="2">
    <citation type="submission" date="2025-09" db="UniProtKB">
        <authorList>
            <consortium name="Ensembl"/>
        </authorList>
    </citation>
    <scope>IDENTIFICATION</scope>
</reference>
<evidence type="ECO:0000256" key="3">
    <source>
        <dbReference type="ARBA" id="ARBA00004922"/>
    </source>
</evidence>
<dbReference type="Gene3D" id="1.10.287.1060">
    <property type="entry name" value="ESAT-6-like"/>
    <property type="match status" value="1"/>
</dbReference>
<dbReference type="PANTHER" id="PTHR13132:SF29">
    <property type="entry name" value="ALPHA-(1,6)-FUCOSYLTRANSFERASE"/>
    <property type="match status" value="1"/>
</dbReference>
<comment type="catalytic activity">
    <reaction evidence="16 17">
        <text>N(4)-{beta-D-GlcNAc-(1-&gt;2)-alpha-D-Man-(1-&gt;3)-[beta-D-GlcNAc-(1-&gt;2)-alpha-D-Man-(1-&gt;6)]-beta-D-Man-(1-&gt;4)-beta-D-GlcNAc-(1-&gt;4)-beta-D-GlcNAc}-L-asparaginyl-[protein] + GDP-beta-L-fucose = an N(4)-{beta-D-GlcNAc-(1-&gt;2)-alpha-D-Man-(1-&gt;3)-[beta-D-GlcNAc-(1-&gt;2)-alpha-D-Man-(1-&gt;6)]-beta-D-Man-(1-&gt;4)-beta-D-GlcNAc-(1-&gt;4)-[alpha-L-Fuc-(1-&gt;6)]-beta-D-GlcNAc}-L-asparaginyl-[protein] + GDP + H(+)</text>
        <dbReference type="Rhea" id="RHEA:12985"/>
        <dbReference type="Rhea" id="RHEA-COMP:13526"/>
        <dbReference type="Rhea" id="RHEA-COMP:13532"/>
        <dbReference type="ChEBI" id="CHEBI:15378"/>
        <dbReference type="ChEBI" id="CHEBI:57273"/>
        <dbReference type="ChEBI" id="CHEBI:58189"/>
        <dbReference type="ChEBI" id="CHEBI:60651"/>
        <dbReference type="ChEBI" id="CHEBI:137207"/>
        <dbReference type="EC" id="2.4.1.68"/>
    </reaction>
</comment>
<evidence type="ECO:0000256" key="11">
    <source>
        <dbReference type="ARBA" id="ARBA00022989"/>
    </source>
</evidence>
<dbReference type="AlphaFoldDB" id="A0A9J8CZC8"/>
<evidence type="ECO:0000256" key="8">
    <source>
        <dbReference type="ARBA" id="ARBA00022679"/>
    </source>
</evidence>